<proteinExistence type="predicted"/>
<accession>A0A109JXU7</accession>
<gene>
    <name evidence="1" type="ORF">AS026_31210</name>
</gene>
<reference evidence="1 2" key="1">
    <citation type="submission" date="2015-11" db="EMBL/GenBank/DDBJ databases">
        <title>Draft Genome Sequence of the Strain BR 10423 (Rhizobium sp.) isolated from nodules of Mimosa pudica.</title>
        <authorList>
            <person name="Barauna A.C."/>
            <person name="Zilli J.E."/>
            <person name="Simoes-Araujo J.L."/>
            <person name="Reis V.M."/>
            <person name="James E.K."/>
            <person name="Reis F.B.Jr."/>
            <person name="Rouws L.F."/>
            <person name="Passos S.R."/>
            <person name="Gois S.R."/>
        </authorList>
    </citation>
    <scope>NUCLEOTIDE SEQUENCE [LARGE SCALE GENOMIC DNA]</scope>
    <source>
        <strain evidence="1 2">BR10423</strain>
    </source>
</reference>
<dbReference type="Proteomes" id="UP000068164">
    <property type="component" value="Unassembled WGS sequence"/>
</dbReference>
<sequence length="103" mass="11351">MNHMVTAAKDKDASAFAACASALPARKNEGDILLERTDDDHWVVTMISLRALDWATRELCCPLRQCFAGSMRLDMMSADRLLKQAHAQGFSTKFVGLGGMDVF</sequence>
<dbReference type="RefSeq" id="WP_062368807.1">
    <property type="nucleotide sequence ID" value="NZ_LNCD01000031.1"/>
</dbReference>
<comment type="caution">
    <text evidence="1">The sequence shown here is derived from an EMBL/GenBank/DDBJ whole genome shotgun (WGS) entry which is preliminary data.</text>
</comment>
<organism evidence="1 2">
    <name type="scientific">Rhizobium altiplani</name>
    <dbReference type="NCBI Taxonomy" id="1864509"/>
    <lineage>
        <taxon>Bacteria</taxon>
        <taxon>Pseudomonadati</taxon>
        <taxon>Pseudomonadota</taxon>
        <taxon>Alphaproteobacteria</taxon>
        <taxon>Hyphomicrobiales</taxon>
        <taxon>Rhizobiaceae</taxon>
        <taxon>Rhizobium/Agrobacterium group</taxon>
        <taxon>Rhizobium</taxon>
    </lineage>
</organism>
<dbReference type="AlphaFoldDB" id="A0A109JXU7"/>
<evidence type="ECO:0000313" key="1">
    <source>
        <dbReference type="EMBL" id="KWV57113.1"/>
    </source>
</evidence>
<dbReference type="EMBL" id="LNCD01000031">
    <property type="protein sequence ID" value="KWV57113.1"/>
    <property type="molecule type" value="Genomic_DNA"/>
</dbReference>
<protein>
    <submittedName>
        <fullName evidence="1">Uncharacterized protein</fullName>
    </submittedName>
</protein>
<keyword evidence="2" id="KW-1185">Reference proteome</keyword>
<name>A0A109JXU7_9HYPH</name>
<dbReference type="OrthoDB" id="8367875at2"/>
<evidence type="ECO:0000313" key="2">
    <source>
        <dbReference type="Proteomes" id="UP000068164"/>
    </source>
</evidence>